<comment type="pathway">
    <text evidence="1">Cofactor biosynthesis; adenosylcobalamin biosynthesis.</text>
</comment>
<name>A0A3L8P5D2_9ACTN</name>
<evidence type="ECO:0000256" key="5">
    <source>
        <dbReference type="ARBA" id="ARBA00022691"/>
    </source>
</evidence>
<evidence type="ECO:0000259" key="7">
    <source>
        <dbReference type="Pfam" id="PF00590"/>
    </source>
</evidence>
<dbReference type="PANTHER" id="PTHR43467:SF1">
    <property type="entry name" value="PRECORRIN-6A SYNTHASE [DEACETYLATING]"/>
    <property type="match status" value="1"/>
</dbReference>
<accession>A0A3L8P5D2</accession>
<dbReference type="GO" id="GO:0043819">
    <property type="term" value="F:precorrin-6A synthase (deacetylating) activity"/>
    <property type="evidence" value="ECO:0007669"/>
    <property type="project" value="UniProtKB-EC"/>
</dbReference>
<keyword evidence="2" id="KW-0169">Cobalamin biosynthesis</keyword>
<dbReference type="EC" id="2.1.1.152" evidence="8"/>
<keyword evidence="3 8" id="KW-0489">Methyltransferase</keyword>
<dbReference type="EMBL" id="RDBE01000002">
    <property type="protein sequence ID" value="RLV50381.1"/>
    <property type="molecule type" value="Genomic_DNA"/>
</dbReference>
<evidence type="ECO:0000256" key="3">
    <source>
        <dbReference type="ARBA" id="ARBA00022603"/>
    </source>
</evidence>
<dbReference type="PIRSF" id="PIRSF036525">
    <property type="entry name" value="CobF"/>
    <property type="match status" value="1"/>
</dbReference>
<dbReference type="InterPro" id="IPR000878">
    <property type="entry name" value="4pyrrol_Mease"/>
</dbReference>
<evidence type="ECO:0000256" key="1">
    <source>
        <dbReference type="ARBA" id="ARBA00004953"/>
    </source>
</evidence>
<dbReference type="AlphaFoldDB" id="A0A3L8P5D2"/>
<dbReference type="InterPro" id="IPR014776">
    <property type="entry name" value="4pyrrole_Mease_sub2"/>
</dbReference>
<proteinExistence type="predicted"/>
<evidence type="ECO:0000313" key="8">
    <source>
        <dbReference type="EMBL" id="RLV50381.1"/>
    </source>
</evidence>
<organism evidence="8 9">
    <name type="scientific">Nocardioides mangrovicus</name>
    <dbReference type="NCBI Taxonomy" id="2478913"/>
    <lineage>
        <taxon>Bacteria</taxon>
        <taxon>Bacillati</taxon>
        <taxon>Actinomycetota</taxon>
        <taxon>Actinomycetes</taxon>
        <taxon>Propionibacteriales</taxon>
        <taxon>Nocardioidaceae</taxon>
        <taxon>Nocardioides</taxon>
    </lineage>
</organism>
<dbReference type="InterPro" id="IPR035996">
    <property type="entry name" value="4pyrrol_Methylase_sf"/>
</dbReference>
<dbReference type="CDD" id="cd11643">
    <property type="entry name" value="Precorrin-6A-synthase"/>
    <property type="match status" value="1"/>
</dbReference>
<reference evidence="8 9" key="1">
    <citation type="submission" date="2018-10" db="EMBL/GenBank/DDBJ databases">
        <title>Marmoricola sp. 4Q3S-7 whole genome shotgun sequence.</title>
        <authorList>
            <person name="Li F."/>
        </authorList>
    </citation>
    <scope>NUCLEOTIDE SEQUENCE [LARGE SCALE GENOMIC DNA]</scope>
    <source>
        <strain evidence="8 9">4Q3S-7</strain>
    </source>
</reference>
<dbReference type="PANTHER" id="PTHR43467">
    <property type="entry name" value="COBALT-PRECORRIN-2 C(20)-METHYLTRANSFERASE"/>
    <property type="match status" value="1"/>
</dbReference>
<feature type="domain" description="Tetrapyrrole methylase" evidence="7">
    <location>
        <begin position="32"/>
        <end position="256"/>
    </location>
</feature>
<dbReference type="Pfam" id="PF00590">
    <property type="entry name" value="TP_methylase"/>
    <property type="match status" value="1"/>
</dbReference>
<dbReference type="Proteomes" id="UP000281708">
    <property type="component" value="Unassembled WGS sequence"/>
</dbReference>
<dbReference type="GO" id="GO:0032259">
    <property type="term" value="P:methylation"/>
    <property type="evidence" value="ECO:0007669"/>
    <property type="project" value="UniProtKB-KW"/>
</dbReference>
<keyword evidence="5" id="KW-0949">S-adenosyl-L-methionine</keyword>
<dbReference type="Gene3D" id="3.30.950.10">
    <property type="entry name" value="Methyltransferase, Cobalt-precorrin-4 Transmethylase, Domain 2"/>
    <property type="match status" value="1"/>
</dbReference>
<dbReference type="InterPro" id="IPR014777">
    <property type="entry name" value="4pyrrole_Mease_sub1"/>
</dbReference>
<dbReference type="Gene3D" id="3.40.1010.10">
    <property type="entry name" value="Cobalt-precorrin-4 Transmethylase, Domain 1"/>
    <property type="match status" value="1"/>
</dbReference>
<evidence type="ECO:0000256" key="6">
    <source>
        <dbReference type="SAM" id="MobiDB-lite"/>
    </source>
</evidence>
<evidence type="ECO:0000313" key="9">
    <source>
        <dbReference type="Proteomes" id="UP000281708"/>
    </source>
</evidence>
<evidence type="ECO:0000256" key="4">
    <source>
        <dbReference type="ARBA" id="ARBA00022679"/>
    </source>
</evidence>
<dbReference type="OrthoDB" id="9787471at2"/>
<feature type="region of interest" description="Disordered" evidence="6">
    <location>
        <begin position="1"/>
        <end position="31"/>
    </location>
</feature>
<dbReference type="InterPro" id="IPR012797">
    <property type="entry name" value="CobF"/>
</dbReference>
<keyword evidence="4 8" id="KW-0808">Transferase</keyword>
<evidence type="ECO:0000256" key="2">
    <source>
        <dbReference type="ARBA" id="ARBA00022573"/>
    </source>
</evidence>
<protein>
    <submittedName>
        <fullName evidence="8">Precorrin-6A synthase (Deacetylating)</fullName>
        <ecNumber evidence="8">2.1.1.152</ecNumber>
    </submittedName>
</protein>
<gene>
    <name evidence="8" type="ORF">D9V37_04860</name>
</gene>
<dbReference type="SUPFAM" id="SSF53790">
    <property type="entry name" value="Tetrapyrrole methylase"/>
    <property type="match status" value="1"/>
</dbReference>
<sequence length="282" mass="31133">MVEEGAPPTPEVEEVAQQPSRNPPATPEPPRRVWLIGVGPGDPEQVTLEAVAAMRAVAFFVVSDKSPRGGMPDPLVNARERLLERHLDREPVVVRVEDPERERRPDRTASQAEYEAVVASWHEARAVAFEQALLTHEGDAGFLVWGDPAFYDSTIRVVEQVCERGNVAFEVRVVPGISSLQLLAARHGVVLHEVGQALHVTTGRRLREAVEAGQDNIVVMLNRTLDLAEMADWSIWWGANLGTASEELVAGRVGDVLAQIESARVRAKERAGWVMDVFLVRR</sequence>
<keyword evidence="9" id="KW-1185">Reference proteome</keyword>
<comment type="caution">
    <text evidence="8">The sequence shown here is derived from an EMBL/GenBank/DDBJ whole genome shotgun (WGS) entry which is preliminary data.</text>
</comment>
<dbReference type="GO" id="GO:0009236">
    <property type="term" value="P:cobalamin biosynthetic process"/>
    <property type="evidence" value="ECO:0007669"/>
    <property type="project" value="UniProtKB-KW"/>
</dbReference>
<dbReference type="NCBIfam" id="TIGR02434">
    <property type="entry name" value="CobF"/>
    <property type="match status" value="1"/>
</dbReference>